<accession>A0ABR2H1R6</accession>
<dbReference type="PANTHER" id="PTHR24347">
    <property type="entry name" value="SERINE/THREONINE-PROTEIN KINASE"/>
    <property type="match status" value="1"/>
</dbReference>
<gene>
    <name evidence="2" type="ORF">M9Y10_031087</name>
</gene>
<dbReference type="Proteomes" id="UP001470230">
    <property type="component" value="Unassembled WGS sequence"/>
</dbReference>
<proteinExistence type="predicted"/>
<dbReference type="PROSITE" id="PS00108">
    <property type="entry name" value="PROTEIN_KINASE_ST"/>
    <property type="match status" value="1"/>
</dbReference>
<dbReference type="EMBL" id="JAPFFF010000048">
    <property type="protein sequence ID" value="KAK8840148.1"/>
    <property type="molecule type" value="Genomic_DNA"/>
</dbReference>
<dbReference type="Gene3D" id="1.10.510.10">
    <property type="entry name" value="Transferase(Phosphotransferase) domain 1"/>
    <property type="match status" value="1"/>
</dbReference>
<evidence type="ECO:0000259" key="1">
    <source>
        <dbReference type="PROSITE" id="PS50011"/>
    </source>
</evidence>
<dbReference type="PROSITE" id="PS50011">
    <property type="entry name" value="PROTEIN_KINASE_DOM"/>
    <property type="match status" value="1"/>
</dbReference>
<dbReference type="InterPro" id="IPR008271">
    <property type="entry name" value="Ser/Thr_kinase_AS"/>
</dbReference>
<sequence>MQPLVHKINQEMEVPDKFDQYTLDKLINENDFSVIYGAYKKNSSKKLAIKCYSKVLYPYIQHESIIMEQVRHRHIIKSYRSFHYPPDNPRFFAIVMPRAEFDLEEYIDGRLILSEPQVCRIIANLLDALGVLHSSGIWHRDIKLENILIMEVTYKGPSVVLTDFGLSCVTSDEEIEDRGVGTDVYAAPELLEYDPEGEYFSKFKDKVKCMF</sequence>
<dbReference type="SMART" id="SM00220">
    <property type="entry name" value="S_TKc"/>
    <property type="match status" value="1"/>
</dbReference>
<protein>
    <recommendedName>
        <fullName evidence="1">Protein kinase domain-containing protein</fullName>
    </recommendedName>
</protein>
<dbReference type="InterPro" id="IPR000719">
    <property type="entry name" value="Prot_kinase_dom"/>
</dbReference>
<dbReference type="InterPro" id="IPR011009">
    <property type="entry name" value="Kinase-like_dom_sf"/>
</dbReference>
<evidence type="ECO:0000313" key="2">
    <source>
        <dbReference type="EMBL" id="KAK8840148.1"/>
    </source>
</evidence>
<dbReference type="SUPFAM" id="SSF56112">
    <property type="entry name" value="Protein kinase-like (PK-like)"/>
    <property type="match status" value="1"/>
</dbReference>
<name>A0ABR2H1R6_9EUKA</name>
<keyword evidence="3" id="KW-1185">Reference proteome</keyword>
<dbReference type="Pfam" id="PF00069">
    <property type="entry name" value="Pkinase"/>
    <property type="match status" value="1"/>
</dbReference>
<reference evidence="2 3" key="1">
    <citation type="submission" date="2024-04" db="EMBL/GenBank/DDBJ databases">
        <title>Tritrichomonas musculus Genome.</title>
        <authorList>
            <person name="Alves-Ferreira E."/>
            <person name="Grigg M."/>
            <person name="Lorenzi H."/>
            <person name="Galac M."/>
        </authorList>
    </citation>
    <scope>NUCLEOTIDE SEQUENCE [LARGE SCALE GENOMIC DNA]</scope>
    <source>
        <strain evidence="2 3">EAF2021</strain>
    </source>
</reference>
<organism evidence="2 3">
    <name type="scientific">Tritrichomonas musculus</name>
    <dbReference type="NCBI Taxonomy" id="1915356"/>
    <lineage>
        <taxon>Eukaryota</taxon>
        <taxon>Metamonada</taxon>
        <taxon>Parabasalia</taxon>
        <taxon>Tritrichomonadida</taxon>
        <taxon>Tritrichomonadidae</taxon>
        <taxon>Tritrichomonas</taxon>
    </lineage>
</organism>
<evidence type="ECO:0000313" key="3">
    <source>
        <dbReference type="Proteomes" id="UP001470230"/>
    </source>
</evidence>
<comment type="caution">
    <text evidence="2">The sequence shown here is derived from an EMBL/GenBank/DDBJ whole genome shotgun (WGS) entry which is preliminary data.</text>
</comment>
<feature type="domain" description="Protein kinase" evidence="1">
    <location>
        <begin position="21"/>
        <end position="211"/>
    </location>
</feature>